<accession>A0A9D1N252</accession>
<reference evidence="7" key="1">
    <citation type="submission" date="2020-10" db="EMBL/GenBank/DDBJ databases">
        <authorList>
            <person name="Gilroy R."/>
        </authorList>
    </citation>
    <scope>NUCLEOTIDE SEQUENCE</scope>
    <source>
        <strain evidence="7">ChiGjej2B2-16831</strain>
    </source>
</reference>
<protein>
    <submittedName>
        <fullName evidence="7">DivIVA domain-containing protein</fullName>
    </submittedName>
</protein>
<comment type="subcellular location">
    <subcellularLocation>
        <location evidence="1">Cytoplasm</location>
    </subcellularLocation>
</comment>
<comment type="caution">
    <text evidence="7">The sequence shown here is derived from an EMBL/GenBank/DDBJ whole genome shotgun (WGS) entry which is preliminary data.</text>
</comment>
<dbReference type="GO" id="GO:0005737">
    <property type="term" value="C:cytoplasm"/>
    <property type="evidence" value="ECO:0007669"/>
    <property type="project" value="UniProtKB-SubCell"/>
</dbReference>
<organism evidence="7 8">
    <name type="scientific">Candidatus Aphodomorpha intestinavium</name>
    <dbReference type="NCBI Taxonomy" id="2840672"/>
    <lineage>
        <taxon>Bacteria</taxon>
        <taxon>Bacillati</taxon>
        <taxon>Bacillota</taxon>
        <taxon>Clostridia</taxon>
        <taxon>Eubacteriales</taxon>
        <taxon>Candidatus Aphodomorpha</taxon>
    </lineage>
</organism>
<gene>
    <name evidence="7" type="ORF">IAD24_00960</name>
</gene>
<reference evidence="7" key="2">
    <citation type="journal article" date="2021" name="PeerJ">
        <title>Extensive microbial diversity within the chicken gut microbiome revealed by metagenomics and culture.</title>
        <authorList>
            <person name="Gilroy R."/>
            <person name="Ravi A."/>
            <person name="Getino M."/>
            <person name="Pursley I."/>
            <person name="Horton D.L."/>
            <person name="Alikhan N.F."/>
            <person name="Baker D."/>
            <person name="Gharbi K."/>
            <person name="Hall N."/>
            <person name="Watson M."/>
            <person name="Adriaenssens E.M."/>
            <person name="Foster-Nyarko E."/>
            <person name="Jarju S."/>
            <person name="Secka A."/>
            <person name="Antonio M."/>
            <person name="Oren A."/>
            <person name="Chaudhuri R.R."/>
            <person name="La Ragione R."/>
            <person name="Hildebrand F."/>
            <person name="Pallen M.J."/>
        </authorList>
    </citation>
    <scope>NUCLEOTIDE SEQUENCE</scope>
    <source>
        <strain evidence="7">ChiGjej2B2-16831</strain>
    </source>
</reference>
<proteinExistence type="predicted"/>
<feature type="region of interest" description="Disordered" evidence="6">
    <location>
        <begin position="125"/>
        <end position="213"/>
    </location>
</feature>
<feature type="compositionally biased region" description="Low complexity" evidence="6">
    <location>
        <begin position="154"/>
        <end position="175"/>
    </location>
</feature>
<dbReference type="NCBIfam" id="TIGR03544">
    <property type="entry name" value="DivI1A_domain"/>
    <property type="match status" value="1"/>
</dbReference>
<name>A0A9D1N252_9FIRM</name>
<dbReference type="AlphaFoldDB" id="A0A9D1N252"/>
<keyword evidence="4" id="KW-0175">Coiled coil</keyword>
<dbReference type="InterPro" id="IPR019933">
    <property type="entry name" value="DivIVA_domain"/>
</dbReference>
<evidence type="ECO:0000313" key="8">
    <source>
        <dbReference type="Proteomes" id="UP000824128"/>
    </source>
</evidence>
<evidence type="ECO:0000256" key="3">
    <source>
        <dbReference type="ARBA" id="ARBA00022618"/>
    </source>
</evidence>
<evidence type="ECO:0000256" key="6">
    <source>
        <dbReference type="SAM" id="MobiDB-lite"/>
    </source>
</evidence>
<keyword evidence="5" id="KW-0131">Cell cycle</keyword>
<dbReference type="Gene3D" id="6.10.250.660">
    <property type="match status" value="1"/>
</dbReference>
<evidence type="ECO:0000313" key="7">
    <source>
        <dbReference type="EMBL" id="HIU93705.1"/>
    </source>
</evidence>
<keyword evidence="2" id="KW-0963">Cytoplasm</keyword>
<evidence type="ECO:0000256" key="5">
    <source>
        <dbReference type="ARBA" id="ARBA00023306"/>
    </source>
</evidence>
<dbReference type="Pfam" id="PF05103">
    <property type="entry name" value="DivIVA"/>
    <property type="match status" value="1"/>
</dbReference>
<sequence length="213" mass="23105">MISIDDIVKKEFSRSFLGYDMREVDLFLDAIIEQLEADERERQEMLTAMEYLLRELEQFDDIAGDADRQLRESVEAVRRAAAPRTRAVHVNPVVPPADPAAEPAPEEAGEAVVLEEYEVYAAAPQDEAPMAQAESAQQPDEPAPQAEEDEPVSAPEQDAPAPQEEAPAPAEASAAQEREAPADEPVPVEEQPAQAEAPAAQADEPGARQAQDG</sequence>
<keyword evidence="3" id="KW-0132">Cell division</keyword>
<evidence type="ECO:0000256" key="4">
    <source>
        <dbReference type="ARBA" id="ARBA00023054"/>
    </source>
</evidence>
<feature type="compositionally biased region" description="Low complexity" evidence="6">
    <location>
        <begin position="183"/>
        <end position="204"/>
    </location>
</feature>
<dbReference type="InterPro" id="IPR007793">
    <property type="entry name" value="DivIVA_fam"/>
</dbReference>
<evidence type="ECO:0000256" key="1">
    <source>
        <dbReference type="ARBA" id="ARBA00004496"/>
    </source>
</evidence>
<dbReference type="EMBL" id="DVNZ01000033">
    <property type="protein sequence ID" value="HIU93705.1"/>
    <property type="molecule type" value="Genomic_DNA"/>
</dbReference>
<dbReference type="Proteomes" id="UP000824128">
    <property type="component" value="Unassembled WGS sequence"/>
</dbReference>
<feature type="compositionally biased region" description="Low complexity" evidence="6">
    <location>
        <begin position="131"/>
        <end position="145"/>
    </location>
</feature>
<evidence type="ECO:0000256" key="2">
    <source>
        <dbReference type="ARBA" id="ARBA00022490"/>
    </source>
</evidence>
<dbReference type="GO" id="GO:0051301">
    <property type="term" value="P:cell division"/>
    <property type="evidence" value="ECO:0007669"/>
    <property type="project" value="UniProtKB-KW"/>
</dbReference>